<organism evidence="3 4">
    <name type="scientific">Halobacterium jilantaiense</name>
    <dbReference type="NCBI Taxonomy" id="355548"/>
    <lineage>
        <taxon>Archaea</taxon>
        <taxon>Methanobacteriati</taxon>
        <taxon>Methanobacteriota</taxon>
        <taxon>Stenosarchaea group</taxon>
        <taxon>Halobacteria</taxon>
        <taxon>Halobacteriales</taxon>
        <taxon>Halobacteriaceae</taxon>
        <taxon>Halobacterium</taxon>
    </lineage>
</organism>
<keyword evidence="1" id="KW-0067">ATP-binding</keyword>
<dbReference type="AlphaFoldDB" id="A0A1I0P929"/>
<reference evidence="3 4" key="1">
    <citation type="submission" date="2016-10" db="EMBL/GenBank/DDBJ databases">
        <authorList>
            <person name="de Groot N.N."/>
        </authorList>
    </citation>
    <scope>NUCLEOTIDE SEQUENCE [LARGE SCALE GENOMIC DNA]</scope>
    <source>
        <strain evidence="3 4">CGMCC 1.5337</strain>
    </source>
</reference>
<name>A0A1I0P929_9EURY</name>
<proteinExistence type="predicted"/>
<dbReference type="SUPFAM" id="SSF56059">
    <property type="entry name" value="Glutathione synthetase ATP-binding domain-like"/>
    <property type="match status" value="1"/>
</dbReference>
<dbReference type="EMBL" id="FOJA01000001">
    <property type="protein sequence ID" value="SEW10863.1"/>
    <property type="molecule type" value="Genomic_DNA"/>
</dbReference>
<dbReference type="Proteomes" id="UP000198518">
    <property type="component" value="Unassembled WGS sequence"/>
</dbReference>
<sequence length="412" mass="44754">MTFQEFDALRESLSAADFDRPPAFVANAHVTGLSVARALDDYGVPVVALDRSGDGAAPPSDAADYAGRVTYPLDDQAGFREDVEALAAELDHEPVAFGCMDEWALAFAETEPEGVRLPFADSETLDAVLDKTSLYDRCEELGVPYPETHHLSRTDPEEAADELGFPLVLKPARKREFEEAVGTNVVEVADREEYHDVVEMAEETGIEVMAQEKVPVARGEDQSLASYVPESGDPLAVVGNARVRAPLGYGTSCVVETVENPDLRERALSVVEDAGYHGISEAEFVYDRDRGEYVLLDVNTRPWKWISMPVRAGANLPMAAYSDATAGVDAAPGYESDGVRDARWVSLEDYLPLVAGGETGDVLASEDWQALVSGAFEESGDLTTAVYRPSDPAPIAHRLDVEFADRDYYCSC</sequence>
<evidence type="ECO:0000313" key="3">
    <source>
        <dbReference type="EMBL" id="SEW10863.1"/>
    </source>
</evidence>
<dbReference type="PROSITE" id="PS50975">
    <property type="entry name" value="ATP_GRASP"/>
    <property type="match status" value="1"/>
</dbReference>
<dbReference type="STRING" id="355548.SAMN04487945_1502"/>
<evidence type="ECO:0000259" key="2">
    <source>
        <dbReference type="PROSITE" id="PS50975"/>
    </source>
</evidence>
<dbReference type="GO" id="GO:0046872">
    <property type="term" value="F:metal ion binding"/>
    <property type="evidence" value="ECO:0007669"/>
    <property type="project" value="InterPro"/>
</dbReference>
<accession>A0A1I0P929</accession>
<keyword evidence="1" id="KW-0547">Nucleotide-binding</keyword>
<dbReference type="InterPro" id="IPR011761">
    <property type="entry name" value="ATP-grasp"/>
</dbReference>
<keyword evidence="3" id="KW-0436">Ligase</keyword>
<evidence type="ECO:0000313" key="4">
    <source>
        <dbReference type="Proteomes" id="UP000198518"/>
    </source>
</evidence>
<dbReference type="GO" id="GO:0016874">
    <property type="term" value="F:ligase activity"/>
    <property type="evidence" value="ECO:0007669"/>
    <property type="project" value="UniProtKB-KW"/>
</dbReference>
<dbReference type="Gene3D" id="3.30.470.20">
    <property type="entry name" value="ATP-grasp fold, B domain"/>
    <property type="match status" value="1"/>
</dbReference>
<protein>
    <submittedName>
        <fullName evidence="3">Predicted ATP-dependent carboligase, ATP-grasp superfamily</fullName>
    </submittedName>
</protein>
<dbReference type="RefSeq" id="WP_089668711.1">
    <property type="nucleotide sequence ID" value="NZ_FOJA01000001.1"/>
</dbReference>
<evidence type="ECO:0000256" key="1">
    <source>
        <dbReference type="PROSITE-ProRule" id="PRU00409"/>
    </source>
</evidence>
<dbReference type="GO" id="GO:0005524">
    <property type="term" value="F:ATP binding"/>
    <property type="evidence" value="ECO:0007669"/>
    <property type="project" value="UniProtKB-UniRule"/>
</dbReference>
<dbReference type="OrthoDB" id="11959at2157"/>
<feature type="domain" description="ATP-grasp" evidence="2">
    <location>
        <begin position="135"/>
        <end position="327"/>
    </location>
</feature>
<keyword evidence="4" id="KW-1185">Reference proteome</keyword>
<gene>
    <name evidence="3" type="ORF">SAMN04487945_1502</name>
</gene>